<evidence type="ECO:0000256" key="12">
    <source>
        <dbReference type="SAM" id="MobiDB-lite"/>
    </source>
</evidence>
<evidence type="ECO:0000256" key="4">
    <source>
        <dbReference type="ARBA" id="ARBA00022645"/>
    </source>
</evidence>
<comment type="catalytic activity">
    <reaction evidence="11">
        <text>[GlcNAc-(1-&gt;4)-Mur2Ac(oyl-L-Ala-gamma-D-Glu-L-Lys-D-Ala-D-Ala)](n)-di-trans,octa-cis-undecaprenyl diphosphate + beta-D-GlcNAc-(1-&gt;4)-Mur2Ac(oyl-L-Ala-gamma-D-Glu-L-Lys-D-Ala-D-Ala)-di-trans,octa-cis-undecaprenyl diphosphate = [GlcNAc-(1-&gt;4)-Mur2Ac(oyl-L-Ala-gamma-D-Glu-L-Lys-D-Ala-D-Ala)](n+1)-di-trans,octa-cis-undecaprenyl diphosphate + di-trans,octa-cis-undecaprenyl diphosphate + H(+)</text>
        <dbReference type="Rhea" id="RHEA:23708"/>
        <dbReference type="Rhea" id="RHEA-COMP:9602"/>
        <dbReference type="Rhea" id="RHEA-COMP:9603"/>
        <dbReference type="ChEBI" id="CHEBI:15378"/>
        <dbReference type="ChEBI" id="CHEBI:58405"/>
        <dbReference type="ChEBI" id="CHEBI:60033"/>
        <dbReference type="ChEBI" id="CHEBI:78435"/>
        <dbReference type="EC" id="2.4.99.28"/>
    </reaction>
</comment>
<dbReference type="SUPFAM" id="SSF56601">
    <property type="entry name" value="beta-lactamase/transpeptidase-like"/>
    <property type="match status" value="1"/>
</dbReference>
<dbReference type="Gene3D" id="3.40.710.10">
    <property type="entry name" value="DD-peptidase/beta-lactamase superfamily"/>
    <property type="match status" value="1"/>
</dbReference>
<comment type="similarity">
    <text evidence="3">In the N-terminal section; belongs to the glycosyltransferase 51 family.</text>
</comment>
<dbReference type="Gene3D" id="1.10.3810.10">
    <property type="entry name" value="Biosynthetic peptidoglycan transglycosylase-like"/>
    <property type="match status" value="1"/>
</dbReference>
<keyword evidence="13" id="KW-1133">Transmembrane helix</keyword>
<dbReference type="InterPro" id="IPR036950">
    <property type="entry name" value="PBP_transglycosylase"/>
</dbReference>
<dbReference type="AlphaFoldDB" id="A0A2U2CCP5"/>
<proteinExistence type="inferred from homology"/>
<evidence type="ECO:0000256" key="13">
    <source>
        <dbReference type="SAM" id="Phobius"/>
    </source>
</evidence>
<feature type="domain" description="Glycosyl transferase family 51" evidence="15">
    <location>
        <begin position="141"/>
        <end position="322"/>
    </location>
</feature>
<dbReference type="PANTHER" id="PTHR32282:SF33">
    <property type="entry name" value="PEPTIDOGLYCAN GLYCOSYLTRANSFERASE"/>
    <property type="match status" value="1"/>
</dbReference>
<gene>
    <name evidence="16" type="ORF">C4N9_07655</name>
</gene>
<evidence type="ECO:0000256" key="1">
    <source>
        <dbReference type="ARBA" id="ARBA00004752"/>
    </source>
</evidence>
<evidence type="ECO:0000256" key="5">
    <source>
        <dbReference type="ARBA" id="ARBA00022670"/>
    </source>
</evidence>
<keyword evidence="6" id="KW-0328">Glycosyltransferase</keyword>
<evidence type="ECO:0000256" key="2">
    <source>
        <dbReference type="ARBA" id="ARBA00007090"/>
    </source>
</evidence>
<name>A0A2U2CCP5_9RHOB</name>
<dbReference type="InterPro" id="IPR012338">
    <property type="entry name" value="Beta-lactam/transpept-like"/>
</dbReference>
<reference evidence="16 17" key="1">
    <citation type="submission" date="2018-05" db="EMBL/GenBank/DDBJ databases">
        <title>Pararhodobacter marina sp. nov., isolated from deep-sea water of the Indian Ocean.</title>
        <authorList>
            <person name="Lai Q.Sr."/>
            <person name="Liu X."/>
            <person name="Shao Z."/>
        </authorList>
    </citation>
    <scope>NUCLEOTIDE SEQUENCE [LARGE SCALE GENOMIC DNA]</scope>
    <source>
        <strain evidence="16 17">CIC4N-9</strain>
    </source>
</reference>
<organism evidence="16 17">
    <name type="scientific">Pararhodobacter marinus</name>
    <dbReference type="NCBI Taxonomy" id="2184063"/>
    <lineage>
        <taxon>Bacteria</taxon>
        <taxon>Pseudomonadati</taxon>
        <taxon>Pseudomonadota</taxon>
        <taxon>Alphaproteobacteria</taxon>
        <taxon>Rhodobacterales</taxon>
        <taxon>Paracoccaceae</taxon>
        <taxon>Pararhodobacter</taxon>
    </lineage>
</organism>
<comment type="pathway">
    <text evidence="1">Cell wall biogenesis; peptidoglycan biosynthesis.</text>
</comment>
<dbReference type="InterPro" id="IPR001264">
    <property type="entry name" value="Glyco_trans_51"/>
</dbReference>
<feature type="domain" description="Penicillin-binding protein transpeptidase" evidence="14">
    <location>
        <begin position="410"/>
        <end position="654"/>
    </location>
</feature>
<dbReference type="GeneID" id="94364760"/>
<dbReference type="GO" id="GO:0004180">
    <property type="term" value="F:carboxypeptidase activity"/>
    <property type="evidence" value="ECO:0007669"/>
    <property type="project" value="UniProtKB-KW"/>
</dbReference>
<keyword evidence="8" id="KW-0378">Hydrolase</keyword>
<accession>A0A2U2CCP5</accession>
<dbReference type="InterPro" id="IPR050396">
    <property type="entry name" value="Glycosyltr_51/Transpeptidase"/>
</dbReference>
<dbReference type="InterPro" id="IPR023346">
    <property type="entry name" value="Lysozyme-like_dom_sf"/>
</dbReference>
<dbReference type="GO" id="GO:0008955">
    <property type="term" value="F:peptidoglycan glycosyltransferase activity"/>
    <property type="evidence" value="ECO:0007669"/>
    <property type="project" value="UniProtKB-EC"/>
</dbReference>
<evidence type="ECO:0000256" key="8">
    <source>
        <dbReference type="ARBA" id="ARBA00022801"/>
    </source>
</evidence>
<feature type="compositionally biased region" description="Gly residues" evidence="12">
    <location>
        <begin position="33"/>
        <end position="54"/>
    </location>
</feature>
<keyword evidence="17" id="KW-1185">Reference proteome</keyword>
<dbReference type="SUPFAM" id="SSF53955">
    <property type="entry name" value="Lysozyme-like"/>
    <property type="match status" value="1"/>
</dbReference>
<dbReference type="GO" id="GO:0030288">
    <property type="term" value="C:outer membrane-bounded periplasmic space"/>
    <property type="evidence" value="ECO:0007669"/>
    <property type="project" value="TreeGrafter"/>
</dbReference>
<feature type="region of interest" description="Disordered" evidence="12">
    <location>
        <begin position="694"/>
        <end position="725"/>
    </location>
</feature>
<evidence type="ECO:0000256" key="9">
    <source>
        <dbReference type="ARBA" id="ARBA00023268"/>
    </source>
</evidence>
<keyword evidence="13" id="KW-0812">Transmembrane</keyword>
<dbReference type="GO" id="GO:0008658">
    <property type="term" value="F:penicillin binding"/>
    <property type="evidence" value="ECO:0007669"/>
    <property type="project" value="InterPro"/>
</dbReference>
<protein>
    <recommendedName>
        <fullName evidence="10">peptidoglycan glycosyltransferase</fullName>
        <ecNumber evidence="10">2.4.99.28</ecNumber>
    </recommendedName>
</protein>
<dbReference type="OrthoDB" id="9766909at2"/>
<dbReference type="GO" id="GO:0006508">
    <property type="term" value="P:proteolysis"/>
    <property type="evidence" value="ECO:0007669"/>
    <property type="project" value="UniProtKB-KW"/>
</dbReference>
<evidence type="ECO:0000256" key="6">
    <source>
        <dbReference type="ARBA" id="ARBA00022676"/>
    </source>
</evidence>
<keyword evidence="4" id="KW-0121">Carboxypeptidase</keyword>
<dbReference type="PANTHER" id="PTHR32282">
    <property type="entry name" value="BINDING PROTEIN TRANSPEPTIDASE, PUTATIVE-RELATED"/>
    <property type="match status" value="1"/>
</dbReference>
<dbReference type="GO" id="GO:0009252">
    <property type="term" value="P:peptidoglycan biosynthetic process"/>
    <property type="evidence" value="ECO:0007669"/>
    <property type="project" value="UniProtKB-UniPathway"/>
</dbReference>
<evidence type="ECO:0000259" key="15">
    <source>
        <dbReference type="Pfam" id="PF00912"/>
    </source>
</evidence>
<evidence type="ECO:0000313" key="17">
    <source>
        <dbReference type="Proteomes" id="UP000244940"/>
    </source>
</evidence>
<dbReference type="InterPro" id="IPR001460">
    <property type="entry name" value="PCN-bd_Tpept"/>
</dbReference>
<evidence type="ECO:0000256" key="7">
    <source>
        <dbReference type="ARBA" id="ARBA00022679"/>
    </source>
</evidence>
<evidence type="ECO:0000256" key="11">
    <source>
        <dbReference type="ARBA" id="ARBA00049902"/>
    </source>
</evidence>
<dbReference type="EMBL" id="QEYD01000004">
    <property type="protein sequence ID" value="PWE29611.1"/>
    <property type="molecule type" value="Genomic_DNA"/>
</dbReference>
<feature type="region of interest" description="Disordered" evidence="12">
    <location>
        <begin position="1"/>
        <end position="61"/>
    </location>
</feature>
<keyword evidence="5" id="KW-0645">Protease</keyword>
<evidence type="ECO:0000259" key="14">
    <source>
        <dbReference type="Pfam" id="PF00905"/>
    </source>
</evidence>
<dbReference type="Proteomes" id="UP000244940">
    <property type="component" value="Unassembled WGS sequence"/>
</dbReference>
<evidence type="ECO:0000256" key="3">
    <source>
        <dbReference type="ARBA" id="ARBA00007739"/>
    </source>
</evidence>
<dbReference type="Pfam" id="PF00912">
    <property type="entry name" value="Transgly"/>
    <property type="match status" value="1"/>
</dbReference>
<dbReference type="UniPathway" id="UPA00219"/>
<dbReference type="EC" id="2.4.99.28" evidence="10"/>
<dbReference type="Pfam" id="PF00905">
    <property type="entry name" value="Transpeptidase"/>
    <property type="match status" value="1"/>
</dbReference>
<sequence length="740" mass="79312">MASNGTRRPPLVADRRAPAPRAQTTTRRASGSGKSGGAGGGKGGSRARGGGGGRPPRRPGNPILRFLRNVLKFVWRIVWGFTWRMTLVVTLVMAVATGYFYTTLPDNVNALLDGRARGSVTMRDADGEVFAWRGESFGGFTHASDVSEHLRNAVVASEDRRFYWHFGVSPRGIAGAIASNIAAGRGPFRGAGGSTLTQQVAKLLCLGRDFDPDVWSDEAAYEADCREGTVWRKIQELPYAFALELHYSKDEILSIYLNRAFLGASSRGFEAAAERYFGISARDLNPQQAAMLAGLLPAPSYYAPTRNLERAQNRAAVVLGLMHDQGYLTDEEFQRARANPATLHDAAESHIGGYFADWVMQTGPAYLTRDTTEDVVIQTTLDQRIQRAAEEAVAAVFDEQVREGSEAEAAVVVMSADGAVRAMVGGRSYTVGGFNRAFMAQRQTGSAFKPFVYALAMDDGYQPFDLVEDAPLTITVPGSGPWSPRNYTNDFLGMMTLAEALARSQNIPAVRISEAMGRERVRQAANAFGLNSDMAEGPALALGASESTLLDMTAAYAGILNGGSSVRPYGFTSLTLAGESAPLMTIGSGIGERVISEDAAQRLIWMMHQVIVADYGTGRRARLPDGREAAGKTGTTTSARDAWFVGFTADFVVGVWMGNDDNAPLTGVTGGGLPAEIWRETMVRINQNVPLHPLPMIEPRRPSADLEPPATRGTPGTQLQGRGGSLGDAISDLLGGILGN</sequence>
<evidence type="ECO:0000256" key="10">
    <source>
        <dbReference type="ARBA" id="ARBA00044770"/>
    </source>
</evidence>
<keyword evidence="13" id="KW-0472">Membrane</keyword>
<feature type="transmembrane region" description="Helical" evidence="13">
    <location>
        <begin position="73"/>
        <end position="101"/>
    </location>
</feature>
<comment type="similarity">
    <text evidence="2">In the C-terminal section; belongs to the transpeptidase family.</text>
</comment>
<dbReference type="RefSeq" id="WP_109532724.1">
    <property type="nucleotide sequence ID" value="NZ_QEYD01000004.1"/>
</dbReference>
<keyword evidence="7 16" id="KW-0808">Transferase</keyword>
<evidence type="ECO:0000313" key="16">
    <source>
        <dbReference type="EMBL" id="PWE29611.1"/>
    </source>
</evidence>
<comment type="caution">
    <text evidence="16">The sequence shown here is derived from an EMBL/GenBank/DDBJ whole genome shotgun (WGS) entry which is preliminary data.</text>
</comment>
<keyword evidence="9" id="KW-0511">Multifunctional enzyme</keyword>